<evidence type="ECO:0000313" key="3">
    <source>
        <dbReference type="Proteomes" id="UP000293846"/>
    </source>
</evidence>
<dbReference type="InterPro" id="IPR008841">
    <property type="entry name" value="Siphovirus-type_tail_N"/>
</dbReference>
<evidence type="ECO:0000259" key="1">
    <source>
        <dbReference type="Pfam" id="PF05709"/>
    </source>
</evidence>
<dbReference type="AlphaFoldDB" id="A0A4R1AWS7"/>
<dbReference type="Proteomes" id="UP000293846">
    <property type="component" value="Unassembled WGS sequence"/>
</dbReference>
<dbReference type="Gene3D" id="2.40.30.200">
    <property type="match status" value="1"/>
</dbReference>
<sequence length="269" mass="30443">MIFIDSLNGYRYDLMSLGIHPLKLIPDSLSPRHESEVLEGMDGHIDIVTTYEGRTLSASFFIESLDGYDFNQLRNQVYGLFNGKSYFYVIDVKEPKKRWKVKTATKFTVDKLSRIAGTFDLALVSPSPYVESIGTTLDELTFDKEKWQVGQGLVLENPEYVHQLSTFKIFNAGDVTVDSCQMPLKIIFKGESTNLQIKNLTTGDTWAYTGITGVNDTITLDGIRSLMNGVSVFGQTNKKLLSIAPGWNDFEIMGATDFLISFDFRFYYY</sequence>
<proteinExistence type="predicted"/>
<reference evidence="2 3" key="1">
    <citation type="submission" date="2019-03" db="EMBL/GenBank/DDBJ databases">
        <authorList>
            <person name="Jensen L."/>
            <person name="Storgaard J."/>
            <person name="Sulaj E."/>
            <person name="Schramm A."/>
            <person name="Marshall I.P.G."/>
        </authorList>
    </citation>
    <scope>NUCLEOTIDE SEQUENCE [LARGE SCALE GENOMIC DNA]</scope>
    <source>
        <strain evidence="2 3">2017H2G3</strain>
    </source>
</reference>
<accession>A0A4R1AWS7</accession>
<keyword evidence="3" id="KW-1185">Reference proteome</keyword>
<protein>
    <submittedName>
        <fullName evidence="2">Phage tail family protein</fullName>
    </submittedName>
</protein>
<dbReference type="Pfam" id="PF05709">
    <property type="entry name" value="Sipho_tail"/>
    <property type="match status" value="1"/>
</dbReference>
<feature type="domain" description="Siphovirus-type tail component RIFT-related" evidence="1">
    <location>
        <begin position="20"/>
        <end position="124"/>
    </location>
</feature>
<dbReference type="EMBL" id="SJTH01000057">
    <property type="protein sequence ID" value="TCJ01573.1"/>
    <property type="molecule type" value="Genomic_DNA"/>
</dbReference>
<gene>
    <name evidence="2" type="ORF">E0Y62_23360</name>
</gene>
<evidence type="ECO:0000313" key="2">
    <source>
        <dbReference type="EMBL" id="TCJ01573.1"/>
    </source>
</evidence>
<dbReference type="RefSeq" id="WP_131238522.1">
    <property type="nucleotide sequence ID" value="NZ_SJTH01000057.1"/>
</dbReference>
<organism evidence="2 3">
    <name type="scientific">Cytobacillus praedii</name>
    <dbReference type="NCBI Taxonomy" id="1742358"/>
    <lineage>
        <taxon>Bacteria</taxon>
        <taxon>Bacillati</taxon>
        <taxon>Bacillota</taxon>
        <taxon>Bacilli</taxon>
        <taxon>Bacillales</taxon>
        <taxon>Bacillaceae</taxon>
        <taxon>Cytobacillus</taxon>
    </lineage>
</organism>
<comment type="caution">
    <text evidence="2">The sequence shown here is derived from an EMBL/GenBank/DDBJ whole genome shotgun (WGS) entry which is preliminary data.</text>
</comment>
<name>A0A4R1AWS7_9BACI</name>
<dbReference type="OrthoDB" id="2194642at2"/>